<evidence type="ECO:0000313" key="2">
    <source>
        <dbReference type="EMBL" id="MDF3833043.1"/>
    </source>
</evidence>
<feature type="domain" description="Flagellin C-terminal" evidence="1">
    <location>
        <begin position="85"/>
        <end position="116"/>
    </location>
</feature>
<protein>
    <submittedName>
        <fullName evidence="2">Flagellin</fullName>
    </submittedName>
</protein>
<accession>A0ABT6AKC0</accession>
<gene>
    <name evidence="2" type="ORF">P3W85_08785</name>
</gene>
<dbReference type="RefSeq" id="WP_276264484.1">
    <property type="nucleotide sequence ID" value="NZ_JARJLM010000155.1"/>
</dbReference>
<sequence length="118" mass="11417">NGNTGNTVAGQLVKVGADTNGAAVAFITQGGNNYALSAATQVGAQANGGSTTTSVTDATQIELSTAGAATATAQFTGSGSTNPLALIDKALATVDKLRSSLGAVQNRFNSAISNLGSA</sequence>
<feature type="non-terminal residue" evidence="2">
    <location>
        <position position="118"/>
    </location>
</feature>
<keyword evidence="2" id="KW-0969">Cilium</keyword>
<feature type="non-terminal residue" evidence="2">
    <location>
        <position position="1"/>
    </location>
</feature>
<name>A0ABT6AKC0_9BURK</name>
<organism evidence="2 3">
    <name type="scientific">Cupriavidus basilensis</name>
    <dbReference type="NCBI Taxonomy" id="68895"/>
    <lineage>
        <taxon>Bacteria</taxon>
        <taxon>Pseudomonadati</taxon>
        <taxon>Pseudomonadota</taxon>
        <taxon>Betaproteobacteria</taxon>
        <taxon>Burkholderiales</taxon>
        <taxon>Burkholderiaceae</taxon>
        <taxon>Cupriavidus</taxon>
    </lineage>
</organism>
<comment type="caution">
    <text evidence="2">The sequence shown here is derived from an EMBL/GenBank/DDBJ whole genome shotgun (WGS) entry which is preliminary data.</text>
</comment>
<dbReference type="EMBL" id="JARJLM010000155">
    <property type="protein sequence ID" value="MDF3833043.1"/>
    <property type="molecule type" value="Genomic_DNA"/>
</dbReference>
<dbReference type="Pfam" id="PF00700">
    <property type="entry name" value="Flagellin_C"/>
    <property type="match status" value="1"/>
</dbReference>
<reference evidence="2 3" key="1">
    <citation type="submission" date="2023-03" db="EMBL/GenBank/DDBJ databases">
        <title>Draft assemblies of triclosan tolerant bacteria isolated from returned activated sludge.</title>
        <authorList>
            <person name="Van Hamelsveld S."/>
        </authorList>
    </citation>
    <scope>NUCLEOTIDE SEQUENCE [LARGE SCALE GENOMIC DNA]</scope>
    <source>
        <strain evidence="2 3">GW210010_S58</strain>
    </source>
</reference>
<dbReference type="SUPFAM" id="SSF64518">
    <property type="entry name" value="Phase 1 flagellin"/>
    <property type="match status" value="1"/>
</dbReference>
<keyword evidence="2" id="KW-0966">Cell projection</keyword>
<keyword evidence="3" id="KW-1185">Reference proteome</keyword>
<keyword evidence="2" id="KW-0282">Flagellum</keyword>
<dbReference type="Proteomes" id="UP001216674">
    <property type="component" value="Unassembled WGS sequence"/>
</dbReference>
<proteinExistence type="predicted"/>
<evidence type="ECO:0000259" key="1">
    <source>
        <dbReference type="Pfam" id="PF00700"/>
    </source>
</evidence>
<dbReference type="InterPro" id="IPR046358">
    <property type="entry name" value="Flagellin_C"/>
</dbReference>
<evidence type="ECO:0000313" key="3">
    <source>
        <dbReference type="Proteomes" id="UP001216674"/>
    </source>
</evidence>
<dbReference type="Gene3D" id="1.20.1330.10">
    <property type="entry name" value="f41 fragment of flagellin, N-terminal domain"/>
    <property type="match status" value="1"/>
</dbReference>